<comment type="caution">
    <text evidence="1">The sequence shown here is derived from an EMBL/GenBank/DDBJ whole genome shotgun (WGS) entry which is preliminary data.</text>
</comment>
<proteinExistence type="predicted"/>
<gene>
    <name evidence="1" type="ORF">AUJ59_00890</name>
</gene>
<dbReference type="AlphaFoldDB" id="A0A1J4RRP3"/>
<name>A0A1J4RRP3_9BACT</name>
<evidence type="ECO:0000313" key="2">
    <source>
        <dbReference type="Proteomes" id="UP000183144"/>
    </source>
</evidence>
<sequence length="191" mass="21334">MNKENHLIDGDSLAFQAALTGCGQAIDFLTQSNSADIGDLLGCRTDNFDQLDNFVAYTGDIIEKKGRLEHSKILVPRGIAKAIGKVYREISAIDKRVFLESFTDNSFISKLGKLYGGRITSFSIFQSAAWKHSKEFGGFDKVEKLIDARIQEMTEFILGDDNIQMRHSLIDNYIQLKENLSALGSHFGFSQ</sequence>
<dbReference type="STRING" id="1805034.AUJ59_00890"/>
<organism evidence="1 2">
    <name type="scientific">Candidatus Beckwithbacteria bacterium CG1_02_47_37</name>
    <dbReference type="NCBI Taxonomy" id="1805034"/>
    <lineage>
        <taxon>Bacteria</taxon>
        <taxon>Candidatus Beckwithiibacteriota</taxon>
    </lineage>
</organism>
<dbReference type="EMBL" id="MNUI01000019">
    <property type="protein sequence ID" value="OIN89688.1"/>
    <property type="molecule type" value="Genomic_DNA"/>
</dbReference>
<evidence type="ECO:0000313" key="1">
    <source>
        <dbReference type="EMBL" id="OIN89688.1"/>
    </source>
</evidence>
<reference evidence="1 2" key="1">
    <citation type="journal article" date="2016" name="Environ. Microbiol.">
        <title>Genomic resolution of a cold subsurface aquifer community provides metabolic insights for novel microbes adapted to high CO concentrations.</title>
        <authorList>
            <person name="Probst A.J."/>
            <person name="Castelle C.J."/>
            <person name="Singh A."/>
            <person name="Brown C.T."/>
            <person name="Anantharaman K."/>
            <person name="Sharon I."/>
            <person name="Hug L.A."/>
            <person name="Burstein D."/>
            <person name="Emerson J.B."/>
            <person name="Thomas B.C."/>
            <person name="Banfield J.F."/>
        </authorList>
    </citation>
    <scope>NUCLEOTIDE SEQUENCE [LARGE SCALE GENOMIC DNA]</scope>
    <source>
        <strain evidence="1">CG1_02_47_37</strain>
    </source>
</reference>
<dbReference type="Proteomes" id="UP000183144">
    <property type="component" value="Unassembled WGS sequence"/>
</dbReference>
<protein>
    <submittedName>
        <fullName evidence="1">Uncharacterized protein</fullName>
    </submittedName>
</protein>
<accession>A0A1J4RRP3</accession>
<dbReference type="PROSITE" id="PS51257">
    <property type="entry name" value="PROKAR_LIPOPROTEIN"/>
    <property type="match status" value="1"/>
</dbReference>